<accession>A0AAV5DPG6</accession>
<keyword evidence="3" id="KW-1185">Reference proteome</keyword>
<name>A0AAV5DPG6_ELECO</name>
<reference evidence="2" key="2">
    <citation type="submission" date="2021-12" db="EMBL/GenBank/DDBJ databases">
        <title>Resequencing data analysis of finger millet.</title>
        <authorList>
            <person name="Hatakeyama M."/>
            <person name="Aluri S."/>
            <person name="Balachadran M.T."/>
            <person name="Sivarajan S.R."/>
            <person name="Poveda L."/>
            <person name="Shimizu-Inatsugi R."/>
            <person name="Schlapbach R."/>
            <person name="Sreeman S.M."/>
            <person name="Shimizu K.K."/>
        </authorList>
    </citation>
    <scope>NUCLEOTIDE SEQUENCE</scope>
</reference>
<protein>
    <submittedName>
        <fullName evidence="2">Uncharacterized protein</fullName>
    </submittedName>
</protein>
<sequence length="93" mass="10158">MVPRRWASSSSASLVPRSKELGARPRPMGDKRWLHLVGHDECLLWLFSKPCGDGALSDLGLLVPGFGGVRWWPAGGGFGMQRLQGLARVLLFS</sequence>
<comment type="caution">
    <text evidence="2">The sequence shown here is derived from an EMBL/GenBank/DDBJ whole genome shotgun (WGS) entry which is preliminary data.</text>
</comment>
<evidence type="ECO:0000313" key="3">
    <source>
        <dbReference type="Proteomes" id="UP001054889"/>
    </source>
</evidence>
<dbReference type="AlphaFoldDB" id="A0AAV5DPG6"/>
<gene>
    <name evidence="2" type="primary">ga30348</name>
    <name evidence="2" type="ORF">PR202_ga30348</name>
</gene>
<dbReference type="Proteomes" id="UP001054889">
    <property type="component" value="Unassembled WGS sequence"/>
</dbReference>
<feature type="region of interest" description="Disordered" evidence="1">
    <location>
        <begin position="1"/>
        <end position="27"/>
    </location>
</feature>
<dbReference type="EMBL" id="BQKI01000021">
    <property type="protein sequence ID" value="GJN12101.1"/>
    <property type="molecule type" value="Genomic_DNA"/>
</dbReference>
<organism evidence="2 3">
    <name type="scientific">Eleusine coracana subsp. coracana</name>
    <dbReference type="NCBI Taxonomy" id="191504"/>
    <lineage>
        <taxon>Eukaryota</taxon>
        <taxon>Viridiplantae</taxon>
        <taxon>Streptophyta</taxon>
        <taxon>Embryophyta</taxon>
        <taxon>Tracheophyta</taxon>
        <taxon>Spermatophyta</taxon>
        <taxon>Magnoliopsida</taxon>
        <taxon>Liliopsida</taxon>
        <taxon>Poales</taxon>
        <taxon>Poaceae</taxon>
        <taxon>PACMAD clade</taxon>
        <taxon>Chloridoideae</taxon>
        <taxon>Cynodonteae</taxon>
        <taxon>Eleusininae</taxon>
        <taxon>Eleusine</taxon>
    </lineage>
</organism>
<evidence type="ECO:0000313" key="2">
    <source>
        <dbReference type="EMBL" id="GJN12101.1"/>
    </source>
</evidence>
<evidence type="ECO:0000256" key="1">
    <source>
        <dbReference type="SAM" id="MobiDB-lite"/>
    </source>
</evidence>
<reference evidence="2" key="1">
    <citation type="journal article" date="2018" name="DNA Res.">
        <title>Multiple hybrid de novo genome assembly of finger millet, an orphan allotetraploid crop.</title>
        <authorList>
            <person name="Hatakeyama M."/>
            <person name="Aluri S."/>
            <person name="Balachadran M.T."/>
            <person name="Sivarajan S.R."/>
            <person name="Patrignani A."/>
            <person name="Gruter S."/>
            <person name="Poveda L."/>
            <person name="Shimizu-Inatsugi R."/>
            <person name="Baeten J."/>
            <person name="Francoijs K.J."/>
            <person name="Nataraja K.N."/>
            <person name="Reddy Y.A.N."/>
            <person name="Phadnis S."/>
            <person name="Ravikumar R.L."/>
            <person name="Schlapbach R."/>
            <person name="Sreeman S.M."/>
            <person name="Shimizu K.K."/>
        </authorList>
    </citation>
    <scope>NUCLEOTIDE SEQUENCE</scope>
</reference>
<feature type="compositionally biased region" description="Basic and acidic residues" evidence="1">
    <location>
        <begin position="17"/>
        <end position="27"/>
    </location>
</feature>
<proteinExistence type="predicted"/>